<keyword evidence="2" id="KW-1133">Transmembrane helix</keyword>
<feature type="transmembrane region" description="Helical" evidence="2">
    <location>
        <begin position="282"/>
        <end position="308"/>
    </location>
</feature>
<organism evidence="3 4">
    <name type="scientific">Capsulimonas corticalis</name>
    <dbReference type="NCBI Taxonomy" id="2219043"/>
    <lineage>
        <taxon>Bacteria</taxon>
        <taxon>Bacillati</taxon>
        <taxon>Armatimonadota</taxon>
        <taxon>Armatimonadia</taxon>
        <taxon>Capsulimonadales</taxon>
        <taxon>Capsulimonadaceae</taxon>
        <taxon>Capsulimonas</taxon>
    </lineage>
</organism>
<feature type="compositionally biased region" description="Pro residues" evidence="1">
    <location>
        <begin position="36"/>
        <end position="51"/>
    </location>
</feature>
<feature type="transmembrane region" description="Helical" evidence="2">
    <location>
        <begin position="236"/>
        <end position="257"/>
    </location>
</feature>
<feature type="compositionally biased region" description="Low complexity" evidence="1">
    <location>
        <begin position="22"/>
        <end position="35"/>
    </location>
</feature>
<keyword evidence="2" id="KW-0812">Transmembrane</keyword>
<feature type="region of interest" description="Disordered" evidence="1">
    <location>
        <begin position="1"/>
        <end position="57"/>
    </location>
</feature>
<dbReference type="Proteomes" id="UP000287394">
    <property type="component" value="Chromosome"/>
</dbReference>
<gene>
    <name evidence="3" type="ORF">CCAX7_58520</name>
</gene>
<dbReference type="RefSeq" id="WP_119322866.1">
    <property type="nucleotide sequence ID" value="NZ_AP025739.1"/>
</dbReference>
<sequence>MSEYNPFEDSMPGKGLHEINNAPKEPAASPTAAAPPINPPYTPPVNPPYEPYVPTAAAPEAYQPTQAAQGMVPPGASLHYAAGQSAGAYAGAPAVRYDLAGNPLPPEPVSAAPQAPYAPPQSPYGAPPPPYGYAGAPAYGAPQAPYGGPQAPYGAPQGAWPPPPGGSGSALFGMQESNTSGQQDTVPPEIARLHWNWGAYFLPILWCRWHGLTTLAGVLAGTSLCLRLLRIMPSPLHPVFYAIYGLFWLAVSIYMGFNGHKMAWRNRRYFGGVEEHLKVQRAWLLGGLLAGPVLWIAAVIFLASVLLASRSAAPSYTPSSYNSPAGGEYGDDSSTTPPAAPGYSGGTAPSDPSYNGPAQGAPSVAPTDGAPGAAPVTPVDPPAPVGFHPN</sequence>
<evidence type="ECO:0000256" key="1">
    <source>
        <dbReference type="SAM" id="MobiDB-lite"/>
    </source>
</evidence>
<proteinExistence type="predicted"/>
<keyword evidence="2" id="KW-0472">Membrane</keyword>
<feature type="region of interest" description="Disordered" evidence="1">
    <location>
        <begin position="105"/>
        <end position="124"/>
    </location>
</feature>
<accession>A0A402CZW8</accession>
<name>A0A402CZW8_9BACT</name>
<dbReference type="OrthoDB" id="9815959at2"/>
<dbReference type="AlphaFoldDB" id="A0A402CZW8"/>
<protein>
    <submittedName>
        <fullName evidence="3">Uncharacterized protein</fullName>
    </submittedName>
</protein>
<evidence type="ECO:0000313" key="3">
    <source>
        <dbReference type="EMBL" id="BDI33801.1"/>
    </source>
</evidence>
<reference evidence="3 4" key="1">
    <citation type="journal article" date="2019" name="Int. J. Syst. Evol. Microbiol.">
        <title>Capsulimonas corticalis gen. nov., sp. nov., an aerobic capsulated bacterium, of a novel bacterial order, Capsulimonadales ord. nov., of the class Armatimonadia of the phylum Armatimonadetes.</title>
        <authorList>
            <person name="Li J."/>
            <person name="Kudo C."/>
            <person name="Tonouchi A."/>
        </authorList>
    </citation>
    <scope>NUCLEOTIDE SEQUENCE [LARGE SCALE GENOMIC DNA]</scope>
    <source>
        <strain evidence="3 4">AX-7</strain>
    </source>
</reference>
<feature type="region of interest" description="Disordered" evidence="1">
    <location>
        <begin position="314"/>
        <end position="390"/>
    </location>
</feature>
<dbReference type="KEGG" id="ccot:CCAX7_58520"/>
<evidence type="ECO:0000256" key="2">
    <source>
        <dbReference type="SAM" id="Phobius"/>
    </source>
</evidence>
<dbReference type="EMBL" id="AP025739">
    <property type="protein sequence ID" value="BDI33801.1"/>
    <property type="molecule type" value="Genomic_DNA"/>
</dbReference>
<feature type="compositionally biased region" description="Low complexity" evidence="1">
    <location>
        <begin position="364"/>
        <end position="377"/>
    </location>
</feature>
<keyword evidence="4" id="KW-1185">Reference proteome</keyword>
<evidence type="ECO:0000313" key="4">
    <source>
        <dbReference type="Proteomes" id="UP000287394"/>
    </source>
</evidence>